<dbReference type="InParanoid" id="F2U7R1"/>
<dbReference type="GO" id="GO:0016020">
    <property type="term" value="C:membrane"/>
    <property type="evidence" value="ECO:0007669"/>
    <property type="project" value="UniProtKB-SubCell"/>
</dbReference>
<dbReference type="OrthoDB" id="269173at2759"/>
<evidence type="ECO:0000256" key="2">
    <source>
        <dbReference type="ARBA" id="ARBA00022692"/>
    </source>
</evidence>
<dbReference type="Proteomes" id="UP000007799">
    <property type="component" value="Unassembled WGS sequence"/>
</dbReference>
<dbReference type="RefSeq" id="XP_004994639.1">
    <property type="nucleotide sequence ID" value="XM_004994582.1"/>
</dbReference>
<evidence type="ECO:0000256" key="3">
    <source>
        <dbReference type="ARBA" id="ARBA00022989"/>
    </source>
</evidence>
<dbReference type="PANTHER" id="PTHR43461">
    <property type="entry name" value="TRANSMEMBRANE PROTEIN 256"/>
    <property type="match status" value="1"/>
</dbReference>
<evidence type="ECO:0000313" key="6">
    <source>
        <dbReference type="EMBL" id="EGD72816.1"/>
    </source>
</evidence>
<protein>
    <recommendedName>
        <fullName evidence="8">DUF423-domain-containing protein</fullName>
    </recommendedName>
</protein>
<keyword evidence="7" id="KW-1185">Reference proteome</keyword>
<proteinExistence type="predicted"/>
<dbReference type="FunCoup" id="F2U7R1">
    <property type="interactions" value="189"/>
</dbReference>
<sequence>MRGNGERRRRPAQQPTAQQQLEAAQLAMSSLPLSPSSSVMRTGALFGFAAVALGAFGAHGLKNIISDQHLLKSWETAAHYQLVHSVMLCMCGTLGNQVSNRTSNLFSLGTILFSGSIYGLVLTRWKVLGPVTPIGGLLLLGGWASLGVDFM</sequence>
<organism evidence="7">
    <name type="scientific">Salpingoeca rosetta (strain ATCC 50818 / BSB-021)</name>
    <dbReference type="NCBI Taxonomy" id="946362"/>
    <lineage>
        <taxon>Eukaryota</taxon>
        <taxon>Choanoflagellata</taxon>
        <taxon>Craspedida</taxon>
        <taxon>Salpingoecidae</taxon>
        <taxon>Salpingoeca</taxon>
    </lineage>
</organism>
<evidence type="ECO:0000256" key="1">
    <source>
        <dbReference type="ARBA" id="ARBA00004141"/>
    </source>
</evidence>
<evidence type="ECO:0000256" key="4">
    <source>
        <dbReference type="ARBA" id="ARBA00023136"/>
    </source>
</evidence>
<gene>
    <name evidence="6" type="ORF">PTSG_04543</name>
</gene>
<comment type="subcellular location">
    <subcellularLocation>
        <location evidence="1">Membrane</location>
        <topology evidence="1">Multi-pass membrane protein</topology>
    </subcellularLocation>
</comment>
<name>F2U7R1_SALR5</name>
<dbReference type="AlphaFoldDB" id="F2U7R1"/>
<keyword evidence="3 5" id="KW-1133">Transmembrane helix</keyword>
<evidence type="ECO:0008006" key="8">
    <source>
        <dbReference type="Google" id="ProtNLM"/>
    </source>
</evidence>
<keyword evidence="4 5" id="KW-0472">Membrane</keyword>
<evidence type="ECO:0000256" key="5">
    <source>
        <dbReference type="SAM" id="Phobius"/>
    </source>
</evidence>
<dbReference type="InterPro" id="IPR006696">
    <property type="entry name" value="DUF423"/>
</dbReference>
<dbReference type="eggNOG" id="KOG3472">
    <property type="taxonomic scope" value="Eukaryota"/>
</dbReference>
<dbReference type="GeneID" id="16075222"/>
<dbReference type="OMA" id="VEYQFYH"/>
<feature type="transmembrane region" description="Helical" evidence="5">
    <location>
        <begin position="38"/>
        <end position="58"/>
    </location>
</feature>
<reference evidence="6" key="1">
    <citation type="submission" date="2009-08" db="EMBL/GenBank/DDBJ databases">
        <title>Annotation of Salpingoeca rosetta.</title>
        <authorList>
            <consortium name="The Broad Institute Genome Sequencing Platform"/>
            <person name="Russ C."/>
            <person name="Cuomo C."/>
            <person name="Burger G."/>
            <person name="Gray M.W."/>
            <person name="Holland P.W.H."/>
            <person name="King N."/>
            <person name="Lang F.B.F."/>
            <person name="Roger A.J."/>
            <person name="Ruiz-Trillo I."/>
            <person name="Young S.K."/>
            <person name="Zeng Q."/>
            <person name="Gargeya S."/>
            <person name="Alvarado L."/>
            <person name="Berlin A."/>
            <person name="Chapman S.B."/>
            <person name="Chen Z."/>
            <person name="Freedman E."/>
            <person name="Gellesch M."/>
            <person name="Goldberg J."/>
            <person name="Griggs A."/>
            <person name="Gujja S."/>
            <person name="Heilman E."/>
            <person name="Heiman D."/>
            <person name="Howarth C."/>
            <person name="Mehta T."/>
            <person name="Neiman D."/>
            <person name="Pearson M."/>
            <person name="Roberts A."/>
            <person name="Saif S."/>
            <person name="Shea T."/>
            <person name="Shenoy N."/>
            <person name="Sisk P."/>
            <person name="Stolte C."/>
            <person name="Sykes S."/>
            <person name="White J."/>
            <person name="Yandava C."/>
            <person name="Haas B."/>
            <person name="Nusbaum C."/>
            <person name="Birren B."/>
        </authorList>
    </citation>
    <scope>NUCLEOTIDE SEQUENCE [LARGE SCALE GENOMIC DNA]</scope>
    <source>
        <strain evidence="6">ATCC 50818</strain>
    </source>
</reference>
<accession>F2U7R1</accession>
<evidence type="ECO:0000313" key="7">
    <source>
        <dbReference type="Proteomes" id="UP000007799"/>
    </source>
</evidence>
<feature type="transmembrane region" description="Helical" evidence="5">
    <location>
        <begin position="105"/>
        <end position="125"/>
    </location>
</feature>
<dbReference type="PANTHER" id="PTHR43461:SF1">
    <property type="entry name" value="TRANSMEMBRANE PROTEIN 256"/>
    <property type="match status" value="1"/>
</dbReference>
<keyword evidence="2 5" id="KW-0812">Transmembrane</keyword>
<dbReference type="Pfam" id="PF04241">
    <property type="entry name" value="DUF423"/>
    <property type="match status" value="1"/>
</dbReference>
<dbReference type="KEGG" id="sre:PTSG_04543"/>
<feature type="transmembrane region" description="Helical" evidence="5">
    <location>
        <begin position="131"/>
        <end position="150"/>
    </location>
</feature>
<dbReference type="EMBL" id="GL832964">
    <property type="protein sequence ID" value="EGD72816.1"/>
    <property type="molecule type" value="Genomic_DNA"/>
</dbReference>